<sequence length="74" mass="7994">MSQTYERRPEPAPCTAGLERLARRFAADRSGATAIEYALISTLIAVSLIYGAQMLGNSINQLFANTSTDLTNSL</sequence>
<evidence type="ECO:0000313" key="3">
    <source>
        <dbReference type="Proteomes" id="UP000246352"/>
    </source>
</evidence>
<organism evidence="2 3">
    <name type="scientific">Hoeflea marina</name>
    <dbReference type="NCBI Taxonomy" id="274592"/>
    <lineage>
        <taxon>Bacteria</taxon>
        <taxon>Pseudomonadati</taxon>
        <taxon>Pseudomonadota</taxon>
        <taxon>Alphaproteobacteria</taxon>
        <taxon>Hyphomicrobiales</taxon>
        <taxon>Rhizobiaceae</taxon>
        <taxon>Hoeflea</taxon>
    </lineage>
</organism>
<dbReference type="RefSeq" id="WP_110033774.1">
    <property type="nucleotide sequence ID" value="NZ_QGTR01000005.1"/>
</dbReference>
<reference evidence="2 3" key="1">
    <citation type="submission" date="2018-05" db="EMBL/GenBank/DDBJ databases">
        <title>Genomic Encyclopedia of Type Strains, Phase IV (KMG-IV): sequencing the most valuable type-strain genomes for metagenomic binning, comparative biology and taxonomic classification.</title>
        <authorList>
            <person name="Goeker M."/>
        </authorList>
    </citation>
    <scope>NUCLEOTIDE SEQUENCE [LARGE SCALE GENOMIC DNA]</scope>
    <source>
        <strain evidence="2 3">DSM 16791</strain>
    </source>
</reference>
<comment type="caution">
    <text evidence="2">The sequence shown here is derived from an EMBL/GenBank/DDBJ whole genome shotgun (WGS) entry which is preliminary data.</text>
</comment>
<dbReference type="AlphaFoldDB" id="A0A317PE67"/>
<protein>
    <submittedName>
        <fullName evidence="2">Pilus assembly protein Flp/PilA</fullName>
    </submittedName>
</protein>
<dbReference type="InterPro" id="IPR007047">
    <property type="entry name" value="Flp_Fap"/>
</dbReference>
<evidence type="ECO:0000313" key="2">
    <source>
        <dbReference type="EMBL" id="PWV98039.1"/>
    </source>
</evidence>
<accession>A0A317PE67</accession>
<dbReference type="Proteomes" id="UP000246352">
    <property type="component" value="Unassembled WGS sequence"/>
</dbReference>
<keyword evidence="1" id="KW-0472">Membrane</keyword>
<dbReference type="Pfam" id="PF04964">
    <property type="entry name" value="Flp_Fap"/>
    <property type="match status" value="1"/>
</dbReference>
<feature type="transmembrane region" description="Helical" evidence="1">
    <location>
        <begin position="34"/>
        <end position="52"/>
    </location>
</feature>
<name>A0A317PE67_9HYPH</name>
<keyword evidence="1" id="KW-0812">Transmembrane</keyword>
<evidence type="ECO:0000256" key="1">
    <source>
        <dbReference type="SAM" id="Phobius"/>
    </source>
</evidence>
<keyword evidence="3" id="KW-1185">Reference proteome</keyword>
<dbReference type="OrthoDB" id="5325135at2"/>
<proteinExistence type="predicted"/>
<dbReference type="EMBL" id="QGTR01000005">
    <property type="protein sequence ID" value="PWV98039.1"/>
    <property type="molecule type" value="Genomic_DNA"/>
</dbReference>
<gene>
    <name evidence="2" type="ORF">DFR52_10516</name>
</gene>
<keyword evidence="1" id="KW-1133">Transmembrane helix</keyword>